<dbReference type="SUPFAM" id="SSF52218">
    <property type="entry name" value="Flavoproteins"/>
    <property type="match status" value="1"/>
</dbReference>
<proteinExistence type="predicted"/>
<gene>
    <name evidence="2" type="ORF">GCM10010832_19390</name>
</gene>
<dbReference type="InterPro" id="IPR005025">
    <property type="entry name" value="FMN_Rdtase-like_dom"/>
</dbReference>
<dbReference type="InterPro" id="IPR029039">
    <property type="entry name" value="Flavoprotein-like_sf"/>
</dbReference>
<name>A0ABQ1SKJ1_9FLAO</name>
<protein>
    <submittedName>
        <fullName evidence="2">Oxidoreductase</fullName>
    </submittedName>
</protein>
<comment type="caution">
    <text evidence="2">The sequence shown here is derived from an EMBL/GenBank/DDBJ whole genome shotgun (WGS) entry which is preliminary data.</text>
</comment>
<reference evidence="3" key="1">
    <citation type="journal article" date="2019" name="Int. J. Syst. Evol. Microbiol.">
        <title>The Global Catalogue of Microorganisms (GCM) 10K type strain sequencing project: providing services to taxonomists for standard genome sequencing and annotation.</title>
        <authorList>
            <consortium name="The Broad Institute Genomics Platform"/>
            <consortium name="The Broad Institute Genome Sequencing Center for Infectious Disease"/>
            <person name="Wu L."/>
            <person name="Ma J."/>
        </authorList>
    </citation>
    <scope>NUCLEOTIDE SEQUENCE [LARGE SCALE GENOMIC DNA]</scope>
    <source>
        <strain evidence="3">CGMCC 1.12931</strain>
    </source>
</reference>
<evidence type="ECO:0000259" key="1">
    <source>
        <dbReference type="Pfam" id="PF03358"/>
    </source>
</evidence>
<sequence length="183" mass="20373">MYMKKILAFSGSNSSTSINAKLLRHVVKKITSHEVTSIELSNYDVPIYSADIEKTAGMPSPSVQLKNLIDEHQALIISVNEHNSAPSAFFKNHIDWLSRVDANFLQGKKVLLMSTSPGKRGAKSSLEYVRDVLFPRFGAQIVESFSLPSFGENYDETSNELTNELYALGLTDVVTNFEQNLLN</sequence>
<dbReference type="InterPro" id="IPR050712">
    <property type="entry name" value="NAD(P)H-dep_reductase"/>
</dbReference>
<accession>A0ABQ1SKJ1</accession>
<feature type="domain" description="NADPH-dependent FMN reductase-like" evidence="1">
    <location>
        <begin position="5"/>
        <end position="145"/>
    </location>
</feature>
<keyword evidence="3" id="KW-1185">Reference proteome</keyword>
<dbReference type="Gene3D" id="3.40.50.360">
    <property type="match status" value="1"/>
</dbReference>
<evidence type="ECO:0000313" key="2">
    <source>
        <dbReference type="EMBL" id="GGE39253.1"/>
    </source>
</evidence>
<dbReference type="PANTHER" id="PTHR30543">
    <property type="entry name" value="CHROMATE REDUCTASE"/>
    <property type="match status" value="1"/>
</dbReference>
<dbReference type="Pfam" id="PF03358">
    <property type="entry name" value="FMN_red"/>
    <property type="match status" value="1"/>
</dbReference>
<organism evidence="2 3">
    <name type="scientific">Psychroflexus planctonicus</name>
    <dbReference type="NCBI Taxonomy" id="1526575"/>
    <lineage>
        <taxon>Bacteria</taxon>
        <taxon>Pseudomonadati</taxon>
        <taxon>Bacteroidota</taxon>
        <taxon>Flavobacteriia</taxon>
        <taxon>Flavobacteriales</taxon>
        <taxon>Flavobacteriaceae</taxon>
        <taxon>Psychroflexus</taxon>
    </lineage>
</organism>
<dbReference type="PANTHER" id="PTHR30543:SF21">
    <property type="entry name" value="NAD(P)H-DEPENDENT FMN REDUCTASE LOT6"/>
    <property type="match status" value="1"/>
</dbReference>
<evidence type="ECO:0000313" key="3">
    <source>
        <dbReference type="Proteomes" id="UP000599179"/>
    </source>
</evidence>
<dbReference type="Proteomes" id="UP000599179">
    <property type="component" value="Unassembled WGS sequence"/>
</dbReference>
<dbReference type="EMBL" id="BMGM01000008">
    <property type="protein sequence ID" value="GGE39253.1"/>
    <property type="molecule type" value="Genomic_DNA"/>
</dbReference>